<dbReference type="PRINTS" id="PR00488">
    <property type="entry name" value="5LPOXGNASEAP"/>
</dbReference>
<organism evidence="13 14">
    <name type="scientific">Eptatretus burgeri</name>
    <name type="common">Inshore hagfish</name>
    <dbReference type="NCBI Taxonomy" id="7764"/>
    <lineage>
        <taxon>Eukaryota</taxon>
        <taxon>Metazoa</taxon>
        <taxon>Chordata</taxon>
        <taxon>Craniata</taxon>
        <taxon>Vertebrata</taxon>
        <taxon>Cyclostomata</taxon>
        <taxon>Myxini</taxon>
        <taxon>Myxiniformes</taxon>
        <taxon>Myxinidae</taxon>
        <taxon>Eptatretinae</taxon>
        <taxon>Eptatretus</taxon>
    </lineage>
</organism>
<feature type="transmembrane region" description="Helical" evidence="12">
    <location>
        <begin position="74"/>
        <end position="98"/>
    </location>
</feature>
<reference evidence="13" key="1">
    <citation type="submission" date="2025-08" db="UniProtKB">
        <authorList>
            <consortium name="Ensembl"/>
        </authorList>
    </citation>
    <scope>IDENTIFICATION</scope>
</reference>
<evidence type="ECO:0000256" key="10">
    <source>
        <dbReference type="ARBA" id="ARBA00038708"/>
    </source>
</evidence>
<keyword evidence="5" id="KW-0256">Endoplasmic reticulum</keyword>
<comment type="subunit">
    <text evidence="10">Homotrimer. Interacts with LTC4S and ALOX5.</text>
</comment>
<dbReference type="Proteomes" id="UP000694388">
    <property type="component" value="Unplaced"/>
</dbReference>
<sequence length="166" mass="18837">MHLVETAAMELHDVNLLLTVSILSAWQNIYFARKVSIIRNKHNIRHVSTTGHVEFETIYYANQNLQQYYSTFLVLLWGAGVLTSQVWAASIGLLYLFARQRYFKGYLGPATCRTPGYFFAKRTMTTLSGLVAIGLFNAFVKHFFGVEFDNYIANVAQVAPAVLLFI</sequence>
<dbReference type="GO" id="GO:0019370">
    <property type="term" value="P:leukotriene biosynthetic process"/>
    <property type="evidence" value="ECO:0007669"/>
    <property type="project" value="UniProtKB-KW"/>
</dbReference>
<dbReference type="Pfam" id="PF01124">
    <property type="entry name" value="MAPEG"/>
    <property type="match status" value="1"/>
</dbReference>
<evidence type="ECO:0000313" key="13">
    <source>
        <dbReference type="Ensembl" id="ENSEBUP00000014078.1"/>
    </source>
</evidence>
<evidence type="ECO:0000256" key="9">
    <source>
        <dbReference type="ARBA" id="ARBA00037558"/>
    </source>
</evidence>
<dbReference type="Ensembl" id="ENSEBUT00000014654.1">
    <property type="protein sequence ID" value="ENSEBUP00000014078.1"/>
    <property type="gene ID" value="ENSEBUG00000008877.1"/>
</dbReference>
<dbReference type="InterPro" id="IPR001129">
    <property type="entry name" value="Membr-assoc_MAPEG"/>
</dbReference>
<name>A0A8C4QE23_EPTBU</name>
<evidence type="ECO:0000256" key="1">
    <source>
        <dbReference type="ARBA" id="ARBA00004232"/>
    </source>
</evidence>
<comment type="subcellular location">
    <subcellularLocation>
        <location evidence="2">Endoplasmic reticulum membrane</location>
        <topology evidence="2">Multi-pass membrane protein</topology>
    </subcellularLocation>
    <subcellularLocation>
        <location evidence="1">Nucleus membrane</location>
        <topology evidence="1">Multi-pass membrane protein</topology>
    </subcellularLocation>
</comment>
<dbReference type="FunFam" id="1.20.120.550:FF:000003">
    <property type="entry name" value="Leukotriene C4 synthase"/>
    <property type="match status" value="1"/>
</dbReference>
<dbReference type="InterPro" id="IPR001446">
    <property type="entry name" value="5_LipOase_AP"/>
</dbReference>
<dbReference type="InterPro" id="IPR050997">
    <property type="entry name" value="MAPEG"/>
</dbReference>
<dbReference type="InterPro" id="IPR023352">
    <property type="entry name" value="MAPEG-like_dom_sf"/>
</dbReference>
<dbReference type="GO" id="GO:0005789">
    <property type="term" value="C:endoplasmic reticulum membrane"/>
    <property type="evidence" value="ECO:0007669"/>
    <property type="project" value="UniProtKB-SubCell"/>
</dbReference>
<evidence type="ECO:0000256" key="6">
    <source>
        <dbReference type="ARBA" id="ARBA00022989"/>
    </source>
</evidence>
<reference evidence="13" key="2">
    <citation type="submission" date="2025-09" db="UniProtKB">
        <authorList>
            <consortium name="Ensembl"/>
        </authorList>
    </citation>
    <scope>IDENTIFICATION</scope>
</reference>
<evidence type="ECO:0000256" key="3">
    <source>
        <dbReference type="ARBA" id="ARBA00022692"/>
    </source>
</evidence>
<dbReference type="GeneTree" id="ENSGT00940000158706"/>
<protein>
    <recommendedName>
        <fullName evidence="11">Arachidonate 5-lipoxygenase-activating protein</fullName>
    </recommendedName>
</protein>
<dbReference type="GO" id="GO:0008047">
    <property type="term" value="F:enzyme activator activity"/>
    <property type="evidence" value="ECO:0007669"/>
    <property type="project" value="InterPro"/>
</dbReference>
<dbReference type="Gene3D" id="1.20.120.550">
    <property type="entry name" value="Membrane associated eicosanoid/glutathione metabolism-like domain"/>
    <property type="match status" value="1"/>
</dbReference>
<evidence type="ECO:0000313" key="14">
    <source>
        <dbReference type="Proteomes" id="UP000694388"/>
    </source>
</evidence>
<dbReference type="GO" id="GO:0004364">
    <property type="term" value="F:glutathione transferase activity"/>
    <property type="evidence" value="ECO:0007669"/>
    <property type="project" value="TreeGrafter"/>
</dbReference>
<keyword evidence="7 12" id="KW-0472">Membrane</keyword>
<dbReference type="GO" id="GO:0004464">
    <property type="term" value="F:leukotriene-C4 synthase activity"/>
    <property type="evidence" value="ECO:0007669"/>
    <property type="project" value="TreeGrafter"/>
</dbReference>
<keyword evidence="4" id="KW-0434">Leukotriene biosynthesis</keyword>
<dbReference type="GO" id="GO:0031965">
    <property type="term" value="C:nuclear membrane"/>
    <property type="evidence" value="ECO:0007669"/>
    <property type="project" value="UniProtKB-SubCell"/>
</dbReference>
<dbReference type="OMA" id="NAPWHTQ"/>
<feature type="transmembrane region" description="Helical" evidence="12">
    <location>
        <begin position="119"/>
        <end position="140"/>
    </location>
</feature>
<evidence type="ECO:0000256" key="11">
    <source>
        <dbReference type="ARBA" id="ARBA00040386"/>
    </source>
</evidence>
<keyword evidence="6 12" id="KW-1133">Transmembrane helix</keyword>
<dbReference type="PANTHER" id="PTHR10250:SF2">
    <property type="entry name" value="ARACHIDONATE 5-LIPOXYGENASE-ACTIVATING PROTEIN"/>
    <property type="match status" value="1"/>
</dbReference>
<dbReference type="SUPFAM" id="SSF161084">
    <property type="entry name" value="MAPEG domain-like"/>
    <property type="match status" value="1"/>
</dbReference>
<accession>A0A8C4QE23</accession>
<keyword evidence="3 12" id="KW-0812">Transmembrane</keyword>
<comment type="function">
    <text evidence="9">Required for leukotriene biosynthesis by ALOX5 (5-lipoxygenase). Anchors ALOX5 to the membrane. Binds arachidonic acid, and could play an essential role in the transfer of arachidonic acid to ALOX5. Binds to MK-886, a compound that blocks the biosynthesis of leukotrienes.</text>
</comment>
<evidence type="ECO:0000256" key="4">
    <source>
        <dbReference type="ARBA" id="ARBA00022751"/>
    </source>
</evidence>
<evidence type="ECO:0000256" key="5">
    <source>
        <dbReference type="ARBA" id="ARBA00022824"/>
    </source>
</evidence>
<dbReference type="PANTHER" id="PTHR10250">
    <property type="entry name" value="MICROSOMAL GLUTATHIONE S-TRANSFERASE"/>
    <property type="match status" value="1"/>
</dbReference>
<evidence type="ECO:0000256" key="12">
    <source>
        <dbReference type="SAM" id="Phobius"/>
    </source>
</evidence>
<evidence type="ECO:0000256" key="2">
    <source>
        <dbReference type="ARBA" id="ARBA00004477"/>
    </source>
</evidence>
<evidence type="ECO:0000256" key="7">
    <source>
        <dbReference type="ARBA" id="ARBA00023136"/>
    </source>
</evidence>
<proteinExistence type="predicted"/>
<dbReference type="GO" id="GO:0004602">
    <property type="term" value="F:glutathione peroxidase activity"/>
    <property type="evidence" value="ECO:0007669"/>
    <property type="project" value="TreeGrafter"/>
</dbReference>
<evidence type="ECO:0000256" key="8">
    <source>
        <dbReference type="ARBA" id="ARBA00023242"/>
    </source>
</evidence>
<keyword evidence="8" id="KW-0539">Nucleus</keyword>
<keyword evidence="14" id="KW-1185">Reference proteome</keyword>
<dbReference type="AlphaFoldDB" id="A0A8C4QE23"/>